<dbReference type="Pfam" id="PF00934">
    <property type="entry name" value="PE"/>
    <property type="match status" value="1"/>
</dbReference>
<protein>
    <submittedName>
        <fullName evidence="3">Putative PPE family protein PPE42</fullName>
    </submittedName>
</protein>
<dbReference type="Pfam" id="PF08237">
    <property type="entry name" value="PE-PPE"/>
    <property type="match status" value="1"/>
</dbReference>
<proteinExistence type="predicted"/>
<organism evidence="3">
    <name type="scientific">Mycobacterium kansasii</name>
    <dbReference type="NCBI Taxonomy" id="1768"/>
    <lineage>
        <taxon>Bacteria</taxon>
        <taxon>Bacillati</taxon>
        <taxon>Actinomycetota</taxon>
        <taxon>Actinomycetes</taxon>
        <taxon>Mycobacteriales</taxon>
        <taxon>Mycobacteriaceae</taxon>
        <taxon>Mycobacterium</taxon>
    </lineage>
</organism>
<evidence type="ECO:0000259" key="1">
    <source>
        <dbReference type="Pfam" id="PF00934"/>
    </source>
</evidence>
<dbReference type="Gene3D" id="1.10.287.850">
    <property type="entry name" value="HP0062-like domain"/>
    <property type="match status" value="1"/>
</dbReference>
<dbReference type="AlphaFoldDB" id="A0A653ELQ8"/>
<dbReference type="SUPFAM" id="SSF140459">
    <property type="entry name" value="PE/PPE dimer-like"/>
    <property type="match status" value="1"/>
</dbReference>
<dbReference type="SUPFAM" id="SSF53474">
    <property type="entry name" value="alpha/beta-Hydrolases"/>
    <property type="match status" value="1"/>
</dbReference>
<accession>A0A653ELQ8</accession>
<dbReference type="InterPro" id="IPR013228">
    <property type="entry name" value="PE-PPE_C"/>
</dbReference>
<gene>
    <name evidence="3" type="ORF">BIN_B_01312</name>
</gene>
<dbReference type="EMBL" id="LR589261">
    <property type="protein sequence ID" value="VTO98232.1"/>
    <property type="molecule type" value="Genomic_DNA"/>
</dbReference>
<dbReference type="InterPro" id="IPR038332">
    <property type="entry name" value="PPE_sf"/>
</dbReference>
<name>A0A653ELQ8_MYCKA</name>
<dbReference type="InterPro" id="IPR029058">
    <property type="entry name" value="AB_hydrolase_fold"/>
</dbReference>
<sequence length="489" mass="51268">MTHLIAAPEMMVSAATNAVKIGSAISAAGAAAAGSTTNVLAAAADEVSAAIAKLFGTYGQELQAALTQAAAFHDEFVQALAGAATTYAQAEAANTCAVSNAFNALLAPIENLLAPPPVNGATTPTPSAPLPLGSTVALIMGGTFDPQPFPVYVTTINGAYIQFLFPGANAAGLTYPAQFWPLTLNLGNLTINESIAQGVVDLNNAITSQLNASHNVIDFGFSQSSVVATNEMYALMNLPPGQRPDPSQLSFVLAGNPATPNGGIFTRFPGFHIPVLDLTFTPDTPPNSPYPTKIFATQYDPTSDFPQFPLNFLADLNAIMSTGQHDLYPNLDPNDAVALPTSPGYNGNTQYYMFMTRNLPLLEPLRAIPFIGRPLADLIQPDLRVLVDLGYTDWGSGQDYANIATPASLFGIPDPLVVGTDLARGAVEGTQAALVDIGLLPQSALPNAYPYLPSLDTNLNFFLGQPTDTTISLFTRAVGPLLDLIPPIY</sequence>
<dbReference type="RefSeq" id="WP_023369547.1">
    <property type="nucleotide sequence ID" value="NZ_BLYZ01000003.1"/>
</dbReference>
<dbReference type="InterPro" id="IPR000084">
    <property type="entry name" value="PE-PGRS_N"/>
</dbReference>
<dbReference type="Gene3D" id="3.40.50.1820">
    <property type="entry name" value="alpha/beta hydrolase"/>
    <property type="match status" value="1"/>
</dbReference>
<feature type="domain" description="PE-PPE" evidence="2">
    <location>
        <begin position="166"/>
        <end position="391"/>
    </location>
</feature>
<evidence type="ECO:0000313" key="3">
    <source>
        <dbReference type="EMBL" id="VTO98232.1"/>
    </source>
</evidence>
<evidence type="ECO:0000259" key="2">
    <source>
        <dbReference type="Pfam" id="PF08237"/>
    </source>
</evidence>
<reference evidence="3" key="1">
    <citation type="submission" date="2019-05" db="EMBL/GenBank/DDBJ databases">
        <authorList>
            <person name="Naeem R."/>
            <person name="Antony C."/>
            <person name="Guan Q."/>
        </authorList>
    </citation>
    <scope>NUCLEOTIDE SEQUENCE</scope>
    <source>
        <strain evidence="3">3</strain>
    </source>
</reference>
<dbReference type="GeneID" id="29699640"/>
<feature type="domain" description="PE" evidence="1">
    <location>
        <begin position="4"/>
        <end position="94"/>
    </location>
</feature>